<accession>A0A1H3T4I2</accession>
<dbReference type="PANTHER" id="PTHR43794">
    <property type="entry name" value="AMINOHYDROLASE SSNA-RELATED"/>
    <property type="match status" value="1"/>
</dbReference>
<dbReference type="Gene3D" id="2.30.40.10">
    <property type="entry name" value="Urease, subunit C, domain 1"/>
    <property type="match status" value="1"/>
</dbReference>
<evidence type="ECO:0000313" key="4">
    <source>
        <dbReference type="Proteomes" id="UP000199529"/>
    </source>
</evidence>
<dbReference type="STRING" id="418495.SAMN05216215_107526"/>
<reference evidence="4" key="1">
    <citation type="submission" date="2016-10" db="EMBL/GenBank/DDBJ databases">
        <authorList>
            <person name="Varghese N."/>
            <person name="Submissions S."/>
        </authorList>
    </citation>
    <scope>NUCLEOTIDE SEQUENCE [LARGE SCALE GENOMIC DNA]</scope>
    <source>
        <strain evidence="4">CGMCC 4.3530</strain>
    </source>
</reference>
<keyword evidence="4" id="KW-1185">Reference proteome</keyword>
<evidence type="ECO:0000313" key="3">
    <source>
        <dbReference type="EMBL" id="SDZ45253.1"/>
    </source>
</evidence>
<keyword evidence="1" id="KW-0378">Hydrolase</keyword>
<organism evidence="3 4">
    <name type="scientific">Saccharopolyspora shandongensis</name>
    <dbReference type="NCBI Taxonomy" id="418495"/>
    <lineage>
        <taxon>Bacteria</taxon>
        <taxon>Bacillati</taxon>
        <taxon>Actinomycetota</taxon>
        <taxon>Actinomycetes</taxon>
        <taxon>Pseudonocardiales</taxon>
        <taxon>Pseudonocardiaceae</taxon>
        <taxon>Saccharopolyspora</taxon>
    </lineage>
</organism>
<protein>
    <submittedName>
        <fullName evidence="3">Cytosine/adenosine deaminase</fullName>
    </submittedName>
</protein>
<dbReference type="InterPro" id="IPR032466">
    <property type="entry name" value="Metal_Hydrolase"/>
</dbReference>
<dbReference type="Proteomes" id="UP000199529">
    <property type="component" value="Unassembled WGS sequence"/>
</dbReference>
<feature type="domain" description="Amidohydrolase-related" evidence="2">
    <location>
        <begin position="55"/>
        <end position="402"/>
    </location>
</feature>
<evidence type="ECO:0000256" key="1">
    <source>
        <dbReference type="ARBA" id="ARBA00022801"/>
    </source>
</evidence>
<dbReference type="InterPro" id="IPR011059">
    <property type="entry name" value="Metal-dep_hydrolase_composite"/>
</dbReference>
<dbReference type="GO" id="GO:0016810">
    <property type="term" value="F:hydrolase activity, acting on carbon-nitrogen (but not peptide) bonds"/>
    <property type="evidence" value="ECO:0007669"/>
    <property type="project" value="InterPro"/>
</dbReference>
<dbReference type="EMBL" id="FNOK01000075">
    <property type="protein sequence ID" value="SDZ45253.1"/>
    <property type="molecule type" value="Genomic_DNA"/>
</dbReference>
<name>A0A1H3T4I2_9PSEU</name>
<dbReference type="RefSeq" id="WP_093277560.1">
    <property type="nucleotide sequence ID" value="NZ_FNOK01000075.1"/>
</dbReference>
<dbReference type="NCBIfam" id="NF004801">
    <property type="entry name" value="PRK06151.1"/>
    <property type="match status" value="1"/>
</dbReference>
<dbReference type="InterPro" id="IPR050287">
    <property type="entry name" value="MTA/SAH_deaminase"/>
</dbReference>
<dbReference type="SUPFAM" id="SSF51338">
    <property type="entry name" value="Composite domain of metallo-dependent hydrolases"/>
    <property type="match status" value="2"/>
</dbReference>
<dbReference type="Gene3D" id="3.20.20.140">
    <property type="entry name" value="Metal-dependent hydrolases"/>
    <property type="match status" value="1"/>
</dbReference>
<gene>
    <name evidence="3" type="ORF">SAMN05216215_107526</name>
</gene>
<dbReference type="Pfam" id="PF01979">
    <property type="entry name" value="Amidohydro_1"/>
    <property type="match status" value="1"/>
</dbReference>
<dbReference type="InterPro" id="IPR006680">
    <property type="entry name" value="Amidohydro-rel"/>
</dbReference>
<dbReference type="OrthoDB" id="3189065at2"/>
<sequence>MRTRWRASHILAHQDGHHALLRDGEVVWEDDVIVHVGHGVDGPVDAELDLGESLVLPGLIDLDALTDIDHLVLDSWPTPELADGLQWSLDYFQHRRRDVFTPEERATIREYALVQLALHGITTYMPIASEIHSSWAEPYDELVTMTETSRKLGLRAYLGPAYRSGVNVALPEGGRDVAFDEERGRAGLQDAVRFLDHVAELADPLVTGVLLPCRIETITEELMRETAAAARQRDAIVRLHCLQGLIERDLVERRHGVTPLEMLERTGLLDTHLLVPHGLVTDRHPDVHGEDRGDLAKLAAAGVSIVHCPQTSLRYGKVLHTFGRYRDAGINLCLGTDSFPPDLIRGMDVGVHLAKVLEDRFDAAPAEDYLDAATLGGARALGRGDLGRLEPGAQADVVAFRIDDIRDGVLDDPVRTFLLNGTGRQATHSVVAGRTVLADSRIPGVDLEDLRKRAQLLFEKMREAYSERDVQRRPAAELFPPTYPAFTTGDPVG</sequence>
<dbReference type="AlphaFoldDB" id="A0A1H3T4I2"/>
<proteinExistence type="predicted"/>
<dbReference type="PANTHER" id="PTHR43794:SF11">
    <property type="entry name" value="AMIDOHYDROLASE-RELATED DOMAIN-CONTAINING PROTEIN"/>
    <property type="match status" value="1"/>
</dbReference>
<evidence type="ECO:0000259" key="2">
    <source>
        <dbReference type="Pfam" id="PF01979"/>
    </source>
</evidence>
<dbReference type="SUPFAM" id="SSF51556">
    <property type="entry name" value="Metallo-dependent hydrolases"/>
    <property type="match status" value="1"/>
</dbReference>